<dbReference type="HOGENOM" id="CLU_2911543_0_0_2"/>
<dbReference type="AlphaFoldDB" id="A0A0E3LFA6"/>
<dbReference type="RefSeq" id="WP_015413129.1">
    <property type="nucleotide sequence ID" value="NZ_CP009509.1"/>
</dbReference>
<evidence type="ECO:0000256" key="1">
    <source>
        <dbReference type="SAM" id="Phobius"/>
    </source>
</evidence>
<organism evidence="2 3">
    <name type="scientific">Methanosarcina mazei WWM610</name>
    <dbReference type="NCBI Taxonomy" id="1434117"/>
    <lineage>
        <taxon>Archaea</taxon>
        <taxon>Methanobacteriati</taxon>
        <taxon>Methanobacteriota</taxon>
        <taxon>Stenosarchaea group</taxon>
        <taxon>Methanomicrobia</taxon>
        <taxon>Methanosarcinales</taxon>
        <taxon>Methanosarcinaceae</taxon>
        <taxon>Methanosarcina</taxon>
    </lineage>
</organism>
<dbReference type="PATRIC" id="fig|1434117.4.peg.1837"/>
<reference evidence="2 3" key="1">
    <citation type="submission" date="2014-07" db="EMBL/GenBank/DDBJ databases">
        <title>Methanogenic archaea and the global carbon cycle.</title>
        <authorList>
            <person name="Henriksen J.R."/>
            <person name="Luke J."/>
            <person name="Reinhart S."/>
            <person name="Benedict M.N."/>
            <person name="Youngblut N.D."/>
            <person name="Metcalf M.E."/>
            <person name="Whitaker R.J."/>
            <person name="Metcalf W.W."/>
        </authorList>
    </citation>
    <scope>NUCLEOTIDE SEQUENCE [LARGE SCALE GENOMIC DNA]</scope>
    <source>
        <strain evidence="2 3">WWM610</strain>
    </source>
</reference>
<dbReference type="GeneID" id="24851140"/>
<keyword evidence="1" id="KW-0472">Membrane</keyword>
<keyword evidence="1" id="KW-0812">Transmembrane</keyword>
<sequence>MGLQAVLIALFAYTFEIWQYKVEEIIPVIYAISGILFLAVLLSKPLHEKSQGAFMQTWAFL</sequence>
<feature type="transmembrane region" description="Helical" evidence="1">
    <location>
        <begin position="24"/>
        <end position="42"/>
    </location>
</feature>
<protein>
    <submittedName>
        <fullName evidence="2">Uncharacterized protein</fullName>
    </submittedName>
</protein>
<name>A0A0E3LFA6_METMZ</name>
<dbReference type="Proteomes" id="UP000033058">
    <property type="component" value="Chromosome"/>
</dbReference>
<keyword evidence="1" id="KW-1133">Transmembrane helix</keyword>
<evidence type="ECO:0000313" key="2">
    <source>
        <dbReference type="EMBL" id="AKB40436.1"/>
    </source>
</evidence>
<accession>A0A0E3LFA6</accession>
<proteinExistence type="predicted"/>
<dbReference type="EMBL" id="CP009509">
    <property type="protein sequence ID" value="AKB40436.1"/>
    <property type="molecule type" value="Genomic_DNA"/>
</dbReference>
<gene>
    <name evidence="2" type="ORF">MSMAW_1445</name>
</gene>
<evidence type="ECO:0000313" key="3">
    <source>
        <dbReference type="Proteomes" id="UP000033058"/>
    </source>
</evidence>